<proteinExistence type="predicted"/>
<dbReference type="PANTHER" id="PTHR45947">
    <property type="entry name" value="SULFOQUINOVOSYL TRANSFERASE SQD2"/>
    <property type="match status" value="1"/>
</dbReference>
<sequence>MKILLVAGPFISLREPYNGGTEAFIVELANELVRLGHTVDVLAKDADETNLFQVIEFHESPLSMKDDSYRACPEWLGQQHYQTLQYGLLDVSRYEVIHYNSFIPEIYAVGALFKTPSVLTLHLPPTEKFVLMYKFFMKHAPVLPIGISHRMSQQWKAALGSDVAVILNGIALHKWKLRARNTDRYLLWSGRIAKEKNVEAAIHLANHLKQPLKIVGALFDKPYFQDHIQPQLNERIEYIAHLTQPQLSNLAAGASAYLATATWEEPFGLSTLEMLASGLPVVGFNSAIPPDLRSGAVSIAVDSQDWRDLIEPLAIARKSEPEACRDFAASFDLKKTAAAYVSVYERLVKEARE</sequence>
<dbReference type="Pfam" id="PF00534">
    <property type="entry name" value="Glycos_transf_1"/>
    <property type="match status" value="1"/>
</dbReference>
<comment type="caution">
    <text evidence="3">The sequence shown here is derived from an EMBL/GenBank/DDBJ whole genome shotgun (WGS) entry which is preliminary data.</text>
</comment>
<feature type="domain" description="Glycosyl transferase family 1" evidence="1">
    <location>
        <begin position="173"/>
        <end position="324"/>
    </location>
</feature>
<dbReference type="Gene3D" id="3.40.50.2000">
    <property type="entry name" value="Glycogen Phosphorylase B"/>
    <property type="match status" value="2"/>
</dbReference>
<dbReference type="Proteomes" id="UP000664628">
    <property type="component" value="Unassembled WGS sequence"/>
</dbReference>
<dbReference type="PANTHER" id="PTHR45947:SF3">
    <property type="entry name" value="SULFOQUINOVOSYL TRANSFERASE SQD2"/>
    <property type="match status" value="1"/>
</dbReference>
<name>A0ABS3JT11_9BACT</name>
<protein>
    <submittedName>
        <fullName evidence="3">Glycosyltransferase</fullName>
    </submittedName>
</protein>
<dbReference type="EMBL" id="JAFMYW010000012">
    <property type="protein sequence ID" value="MBO0952531.1"/>
    <property type="molecule type" value="Genomic_DNA"/>
</dbReference>
<gene>
    <name evidence="3" type="ORF">J2I46_28365</name>
</gene>
<evidence type="ECO:0000259" key="1">
    <source>
        <dbReference type="Pfam" id="PF00534"/>
    </source>
</evidence>
<accession>A0ABS3JT11</accession>
<dbReference type="Pfam" id="PF13439">
    <property type="entry name" value="Glyco_transf_4"/>
    <property type="match status" value="1"/>
</dbReference>
<feature type="domain" description="Glycosyltransferase subfamily 4-like N-terminal" evidence="2">
    <location>
        <begin position="19"/>
        <end position="172"/>
    </location>
</feature>
<organism evidence="3 4">
    <name type="scientific">Fibrella forsythiae</name>
    <dbReference type="NCBI Taxonomy" id="2817061"/>
    <lineage>
        <taxon>Bacteria</taxon>
        <taxon>Pseudomonadati</taxon>
        <taxon>Bacteroidota</taxon>
        <taxon>Cytophagia</taxon>
        <taxon>Cytophagales</taxon>
        <taxon>Spirosomataceae</taxon>
        <taxon>Fibrella</taxon>
    </lineage>
</organism>
<dbReference type="RefSeq" id="WP_207332485.1">
    <property type="nucleotide sequence ID" value="NZ_JAFMYW010000012.1"/>
</dbReference>
<reference evidence="3 4" key="1">
    <citation type="submission" date="2021-03" db="EMBL/GenBank/DDBJ databases">
        <title>Fibrella sp. HMF5405 genome sequencing and assembly.</title>
        <authorList>
            <person name="Kang H."/>
            <person name="Kim H."/>
            <person name="Bae S."/>
            <person name="Joh K."/>
        </authorList>
    </citation>
    <scope>NUCLEOTIDE SEQUENCE [LARGE SCALE GENOMIC DNA]</scope>
    <source>
        <strain evidence="3 4">HMF5405</strain>
    </source>
</reference>
<evidence type="ECO:0000313" key="4">
    <source>
        <dbReference type="Proteomes" id="UP000664628"/>
    </source>
</evidence>
<keyword evidence="4" id="KW-1185">Reference proteome</keyword>
<dbReference type="SUPFAM" id="SSF53756">
    <property type="entry name" value="UDP-Glycosyltransferase/glycogen phosphorylase"/>
    <property type="match status" value="1"/>
</dbReference>
<evidence type="ECO:0000259" key="2">
    <source>
        <dbReference type="Pfam" id="PF13439"/>
    </source>
</evidence>
<dbReference type="InterPro" id="IPR050194">
    <property type="entry name" value="Glycosyltransferase_grp1"/>
</dbReference>
<dbReference type="InterPro" id="IPR001296">
    <property type="entry name" value="Glyco_trans_1"/>
</dbReference>
<dbReference type="InterPro" id="IPR028098">
    <property type="entry name" value="Glyco_trans_4-like_N"/>
</dbReference>
<evidence type="ECO:0000313" key="3">
    <source>
        <dbReference type="EMBL" id="MBO0952531.1"/>
    </source>
</evidence>